<feature type="region of interest" description="Disordered" evidence="1">
    <location>
        <begin position="33"/>
        <end position="72"/>
    </location>
</feature>
<name>A0A2S2JL78_9LACO</name>
<proteinExistence type="predicted"/>
<dbReference type="GeneID" id="58108744"/>
<reference evidence="4" key="1">
    <citation type="submission" date="2018-08" db="EMBL/GenBank/DDBJ databases">
        <title>Comparative genomics of wild bee and flower associated Lactobacillus reveals potential adaptation to the bee host.</title>
        <authorList>
            <person name="Vuong H.Q."/>
            <person name="Mcfrederick Q.S."/>
        </authorList>
    </citation>
    <scope>NUCLEOTIDE SEQUENCE</scope>
    <source>
        <strain evidence="4">HV_63</strain>
    </source>
</reference>
<comment type="caution">
    <text evidence="4">The sequence shown here is derived from an EMBL/GenBank/DDBJ whole genome shotgun (WGS) entry which is preliminary data.</text>
</comment>
<keyword evidence="2" id="KW-1133">Transmembrane helix</keyword>
<feature type="compositionally biased region" description="Polar residues" evidence="1">
    <location>
        <begin position="52"/>
        <end position="69"/>
    </location>
</feature>
<gene>
    <name evidence="4" type="ORF">DY130_04815</name>
</gene>
<dbReference type="PANTHER" id="PTHR40038:SF1">
    <property type="entry name" value="MEMBRANE-ASSOCIATED PROTEIN TCAA"/>
    <property type="match status" value="1"/>
</dbReference>
<keyword evidence="2" id="KW-0472">Membrane</keyword>
<sequence>MNNKNLFCPNCGHPIKSDDEFCQNCGFNLKNINKSNNDNSSQNNGNKEHNQETNNSFTNYNQSSAPQRSLKQHKMKHSKLKLSILAIVVIILVGGYLFGQNYYSKASTMNRIISGLQNGNNVTSSFYTSDPSYKMSSDSLDPLSNYFDDNKDKLSSFKSQLMNDGVTNNGNFEYKENGHNFLIFPRYQVKAKTIYPSVYTNRDNVNIQLNDKHLVTSNTDDYQKKIGPILPGQYALKATGKVNGKSISNDGKYYLSNNSDSVNLVLKTIKFNVSAAPKSVIYINDKRQGVVDDSGNYKVSEMPFSSNMVVTAKYGNINSNPTKVTSDDNDSTVNVTYPGSVSKDDVQSLLDNVSDSMQDVVSDGNDGDNGLEDSFVGGSDNQSYQQIHDWSIAQHKNDDINSVDLTNDIQSITPGHDGTSIIGYNVKYVFDSDDSDNTQVFRWNATVKKIGDNLKIVKTSSDNKPISQHKEDN</sequence>
<dbReference type="PANTHER" id="PTHR40038">
    <property type="entry name" value="MEMBRANE-ASSOCIATED PROTEIN TCAA"/>
    <property type="match status" value="1"/>
</dbReference>
<feature type="compositionally biased region" description="Low complexity" evidence="1">
    <location>
        <begin position="33"/>
        <end position="45"/>
    </location>
</feature>
<evidence type="ECO:0000313" key="4">
    <source>
        <dbReference type="EMBL" id="TPR43756.1"/>
    </source>
</evidence>
<evidence type="ECO:0000313" key="5">
    <source>
        <dbReference type="Proteomes" id="UP000784700"/>
    </source>
</evidence>
<protein>
    <submittedName>
        <fullName evidence="4">Zinc-ribbon domain-containing protein</fullName>
    </submittedName>
</protein>
<evidence type="ECO:0000256" key="1">
    <source>
        <dbReference type="SAM" id="MobiDB-lite"/>
    </source>
</evidence>
<dbReference type="EMBL" id="QUBG01000004">
    <property type="protein sequence ID" value="TPR43756.1"/>
    <property type="molecule type" value="Genomic_DNA"/>
</dbReference>
<dbReference type="RefSeq" id="WP_108982736.1">
    <property type="nucleotide sequence ID" value="NZ_BAABXB010000151.1"/>
</dbReference>
<evidence type="ECO:0000259" key="3">
    <source>
        <dbReference type="Pfam" id="PF13240"/>
    </source>
</evidence>
<dbReference type="InterPro" id="IPR026870">
    <property type="entry name" value="Zinc_ribbon_dom"/>
</dbReference>
<feature type="transmembrane region" description="Helical" evidence="2">
    <location>
        <begin position="80"/>
        <end position="99"/>
    </location>
</feature>
<evidence type="ECO:0000256" key="2">
    <source>
        <dbReference type="SAM" id="Phobius"/>
    </source>
</evidence>
<accession>A0A2S2JL78</accession>
<dbReference type="OrthoDB" id="2327418at2"/>
<keyword evidence="2" id="KW-0812">Transmembrane</keyword>
<dbReference type="Pfam" id="PF13240">
    <property type="entry name" value="Zn_Ribbon_1"/>
    <property type="match status" value="1"/>
</dbReference>
<organism evidence="4 5">
    <name type="scientific">Apilactobacillus micheneri</name>
    <dbReference type="NCBI Taxonomy" id="1899430"/>
    <lineage>
        <taxon>Bacteria</taxon>
        <taxon>Bacillati</taxon>
        <taxon>Bacillota</taxon>
        <taxon>Bacilli</taxon>
        <taxon>Lactobacillales</taxon>
        <taxon>Lactobacillaceae</taxon>
        <taxon>Apilactobacillus</taxon>
    </lineage>
</organism>
<dbReference type="Proteomes" id="UP000784700">
    <property type="component" value="Unassembled WGS sequence"/>
</dbReference>
<dbReference type="AlphaFoldDB" id="A0A2S2JL78"/>
<feature type="domain" description="Zinc-ribbon" evidence="3">
    <location>
        <begin position="7"/>
        <end position="29"/>
    </location>
</feature>